<keyword evidence="4" id="KW-1185">Reference proteome</keyword>
<dbReference type="GO" id="GO:0006508">
    <property type="term" value="P:proteolysis"/>
    <property type="evidence" value="ECO:0007669"/>
    <property type="project" value="InterPro"/>
</dbReference>
<dbReference type="InterPro" id="IPR001769">
    <property type="entry name" value="Gingipain"/>
</dbReference>
<dbReference type="InterPro" id="IPR029031">
    <property type="entry name" value="Gingipain_N_sf"/>
</dbReference>
<dbReference type="Proteomes" id="UP000249873">
    <property type="component" value="Chromosome"/>
</dbReference>
<dbReference type="Pfam" id="PF01364">
    <property type="entry name" value="Peptidase_C25"/>
    <property type="match status" value="1"/>
</dbReference>
<reference evidence="3 4" key="1">
    <citation type="submission" date="2018-05" db="EMBL/GenBank/DDBJ databases">
        <title>Complete genome sequence of Arcticibacterium luteifluviistationis SM1504T, a cytophagaceae bacterium isolated from Arctic surface seawater.</title>
        <authorList>
            <person name="Li Y."/>
            <person name="Qin Q.-L."/>
        </authorList>
    </citation>
    <scope>NUCLEOTIDE SEQUENCE [LARGE SCALE GENOMIC DNA]</scope>
    <source>
        <strain evidence="3 4">SM1504</strain>
    </source>
</reference>
<name>A0A2Z4G916_9BACT</name>
<evidence type="ECO:0000313" key="4">
    <source>
        <dbReference type="Proteomes" id="UP000249873"/>
    </source>
</evidence>
<feature type="domain" description="Gingipain" evidence="2">
    <location>
        <begin position="391"/>
        <end position="770"/>
    </location>
</feature>
<accession>A0A2Z4G916</accession>
<dbReference type="Gene3D" id="3.40.50.10390">
    <property type="entry name" value="Gingipain r, domain 1"/>
    <property type="match status" value="1"/>
</dbReference>
<evidence type="ECO:0000313" key="3">
    <source>
        <dbReference type="EMBL" id="AWV97739.1"/>
    </source>
</evidence>
<dbReference type="CDD" id="cd02258">
    <property type="entry name" value="Peptidase_C25_N"/>
    <property type="match status" value="1"/>
</dbReference>
<gene>
    <name evidence="3" type="ORF">DJ013_05985</name>
</gene>
<proteinExistence type="predicted"/>
<dbReference type="Gene3D" id="3.40.50.1460">
    <property type="match status" value="1"/>
</dbReference>
<sequence length="1110" mass="126827">MKKVYLLLILLITFIPKSWSQTSILSEGNWFKIQITKNGVYRLDKATLEGFGIATESVNPNQIQLFSSPSKLLAQENAKPRNTTLQELSIKVNDTDGKFDTKDYILFYAENPDQLFYDSLNAELKHKQHPYSNENYVFMKIGHSESKKIQNHIPKSLASESINSLTHFEFYEPEFVNILNSGREWLGEYFFSEWDFFFDVNGHIKSQPVKLTSQFVSQTFENTNLSILSEDKVLDNIPLRKINYRWNDYYKRYNRAGEIASKSISNIQDNLEYTFSLPNDIDISSGVYLDFFELTLERAIAFYPNQHQAYLINKESISFDLSHQADREFVWDVSNPFSPSMLQPVNSKFSFQRNDKLGKLSFFKTDNVFTPSKIEAVKNQNIAETETPELLIIYPKYFESEVIQLAEFRKNHDGLEVGYVEIQSIYNEFSGGKQDPTAIRDFARTLWMQNPEKFKYLLLFGDTNYDYKGANNLDYVKMERLIPTYEGKESLEPIYSYSSDDYFGFLEDHEGEWPEGYSQNGSWRSTPNKDHSLDISVGRLPVKDKIEAKLLVDKLIYYSSSKKSLGAWKRKITFVADDADLNIHQRDAEAFSDQSIQNNAAIKPNKIYLDAYPQISTELGDRSPKAIEAFEKAMNEGSLIINYNGHGSEDGWTDEKLLTLNQILRWRNKDRMPILFTATCEFGRYDNPAVVSGAEAALLNPNGGPIALLTTTRPVFSSTNFKINQAFYQRIFEDVSKPIRLGDVFRETKNNSIDGEVNRNFSLLGDPSMAIAYPTLEANLSLINGENPENYALASQSKVLLEGNINDNNFNGILNLTLYDKAVTKKTYGGQNYPSMTYKSIENKLYEGKAKVLNGKFQIEFTVPKSSSEELAEGQIYFYAVNTDSTKEAIGGYNNFMIGAVSNEPISDNEPPQFEMYFNSNTQTFTVNASDESGINVSSNQENGNMILVLNDTLEIALNEYYTATESYKTGQIVYQFSKLPEGSYTAYLKLADVYNNSKEEALEFTVEQETFALTHNLLYPNPAFDIVTLQIAHNKAGEDLQFEISFLDISGKIMAQEIRDCYSCETNISFGMNLEPYLPIQGKYFYKINAIQISNRDNSSKGGKLYFWK</sequence>
<dbReference type="InterPro" id="IPR029030">
    <property type="entry name" value="Caspase-like_dom_sf"/>
</dbReference>
<dbReference type="EMBL" id="CP029480">
    <property type="protein sequence ID" value="AWV97739.1"/>
    <property type="molecule type" value="Genomic_DNA"/>
</dbReference>
<organism evidence="3 4">
    <name type="scientific">Arcticibacterium luteifluviistationis</name>
    <dbReference type="NCBI Taxonomy" id="1784714"/>
    <lineage>
        <taxon>Bacteria</taxon>
        <taxon>Pseudomonadati</taxon>
        <taxon>Bacteroidota</taxon>
        <taxon>Cytophagia</taxon>
        <taxon>Cytophagales</taxon>
        <taxon>Leadbetterellaceae</taxon>
        <taxon>Arcticibacterium</taxon>
    </lineage>
</organism>
<evidence type="ECO:0000256" key="1">
    <source>
        <dbReference type="ARBA" id="ARBA00022729"/>
    </source>
</evidence>
<evidence type="ECO:0000259" key="2">
    <source>
        <dbReference type="Pfam" id="PF01364"/>
    </source>
</evidence>
<dbReference type="NCBIfam" id="NF033707">
    <property type="entry name" value="T9SS_sortase"/>
    <property type="match status" value="1"/>
</dbReference>
<protein>
    <recommendedName>
        <fullName evidence="2">Gingipain domain-containing protein</fullName>
    </recommendedName>
</protein>
<dbReference type="OrthoDB" id="9809780at2"/>
<dbReference type="AlphaFoldDB" id="A0A2Z4G916"/>
<keyword evidence="1" id="KW-0732">Signal</keyword>
<dbReference type="KEGG" id="als:DJ013_05985"/>
<dbReference type="SUPFAM" id="SSF52129">
    <property type="entry name" value="Caspase-like"/>
    <property type="match status" value="1"/>
</dbReference>
<dbReference type="GO" id="GO:0008234">
    <property type="term" value="F:cysteine-type peptidase activity"/>
    <property type="evidence" value="ECO:0007669"/>
    <property type="project" value="InterPro"/>
</dbReference>
<dbReference type="RefSeq" id="WP_111370841.1">
    <property type="nucleotide sequence ID" value="NZ_CP029480.1"/>
</dbReference>